<comment type="caution">
    <text evidence="1">The sequence shown here is derived from an EMBL/GenBank/DDBJ whole genome shotgun (WGS) entry which is preliminary data.</text>
</comment>
<dbReference type="EMBL" id="JAMLJN010000011">
    <property type="protein sequence ID" value="MCL9771062.1"/>
    <property type="molecule type" value="Genomic_DNA"/>
</dbReference>
<accession>A0ABT0TJS3</accession>
<keyword evidence="2" id="KW-1185">Reference proteome</keyword>
<dbReference type="Pfam" id="PF15889">
    <property type="entry name" value="DUF4738"/>
    <property type="match status" value="1"/>
</dbReference>
<evidence type="ECO:0000313" key="1">
    <source>
        <dbReference type="EMBL" id="MCL9771062.1"/>
    </source>
</evidence>
<sequence length="175" mass="20562">MKKIHLLSITLIFMIYSCQKKTENHIYQQKRLTGNEKTKLTSNTLIFEKDSTRGLFKITYKITTINDSISYQVFDDNGKKETDYVKDNQIDLLIKYKNKVILNKILIKEKFKNFINENIDKYQLTIFNINKISNSSCTFFVNICVPESGNCFTFNYTIFSDGSEKIIELENEIED</sequence>
<dbReference type="PROSITE" id="PS51257">
    <property type="entry name" value="PROKAR_LIPOPROTEIN"/>
    <property type="match status" value="1"/>
</dbReference>
<dbReference type="Gene3D" id="2.40.128.510">
    <property type="entry name" value="Protein of unknown function DUF4738"/>
    <property type="match status" value="1"/>
</dbReference>
<protein>
    <submittedName>
        <fullName evidence="1">DUF4738 domain-containing protein</fullName>
    </submittedName>
</protein>
<evidence type="ECO:0000313" key="2">
    <source>
        <dbReference type="Proteomes" id="UP001203342"/>
    </source>
</evidence>
<name>A0ABT0TJS3_9FLAO</name>
<gene>
    <name evidence="1" type="ORF">NAT47_11610</name>
</gene>
<organism evidence="1 2">
    <name type="scientific">Flavobacterium fragile</name>
    <dbReference type="NCBI Taxonomy" id="2949085"/>
    <lineage>
        <taxon>Bacteria</taxon>
        <taxon>Pseudomonadati</taxon>
        <taxon>Bacteroidota</taxon>
        <taxon>Flavobacteriia</taxon>
        <taxon>Flavobacteriales</taxon>
        <taxon>Flavobacteriaceae</taxon>
        <taxon>Flavobacterium</taxon>
    </lineage>
</organism>
<reference evidence="1 2" key="1">
    <citation type="submission" date="2022-05" db="EMBL/GenBank/DDBJ databases">
        <title>Flavobacterium sp., isolated from activated sludge.</title>
        <authorList>
            <person name="Ran Q."/>
        </authorList>
    </citation>
    <scope>NUCLEOTIDE SEQUENCE [LARGE SCALE GENOMIC DNA]</scope>
    <source>
        <strain evidence="1 2">HXWNR69</strain>
    </source>
</reference>
<proteinExistence type="predicted"/>
<dbReference type="RefSeq" id="WP_250582949.1">
    <property type="nucleotide sequence ID" value="NZ_JAMLJN010000011.1"/>
</dbReference>
<dbReference type="InterPro" id="IPR031762">
    <property type="entry name" value="DUF4738"/>
</dbReference>
<dbReference type="Proteomes" id="UP001203342">
    <property type="component" value="Unassembled WGS sequence"/>
</dbReference>